<dbReference type="Gene3D" id="1.20.1250.20">
    <property type="entry name" value="MFS general substrate transporter like domains"/>
    <property type="match status" value="2"/>
</dbReference>
<feature type="transmembrane region" description="Helical" evidence="7">
    <location>
        <begin position="265"/>
        <end position="284"/>
    </location>
</feature>
<accession>A0ABS3NY86</accession>
<dbReference type="EMBL" id="JAGDQJ010000013">
    <property type="protein sequence ID" value="MBO1625897.1"/>
    <property type="molecule type" value="Genomic_DNA"/>
</dbReference>
<feature type="transmembrane region" description="Helical" evidence="7">
    <location>
        <begin position="52"/>
        <end position="75"/>
    </location>
</feature>
<dbReference type="RefSeq" id="WP_208017766.1">
    <property type="nucleotide sequence ID" value="NZ_JAGDQJ010000013.1"/>
</dbReference>
<feature type="transmembrane region" description="Helical" evidence="7">
    <location>
        <begin position="229"/>
        <end position="253"/>
    </location>
</feature>
<dbReference type="Proteomes" id="UP000677611">
    <property type="component" value="Unassembled WGS sequence"/>
</dbReference>
<keyword evidence="5 7" id="KW-1133">Transmembrane helix</keyword>
<dbReference type="PROSITE" id="PS50850">
    <property type="entry name" value="MFS"/>
    <property type="match status" value="1"/>
</dbReference>
<protein>
    <submittedName>
        <fullName evidence="9">MFS transporter</fullName>
    </submittedName>
</protein>
<feature type="transmembrane region" description="Helical" evidence="7">
    <location>
        <begin position="112"/>
        <end position="134"/>
    </location>
</feature>
<evidence type="ECO:0000256" key="6">
    <source>
        <dbReference type="ARBA" id="ARBA00023136"/>
    </source>
</evidence>
<dbReference type="InterPro" id="IPR020846">
    <property type="entry name" value="MFS_dom"/>
</dbReference>
<reference evidence="9 10" key="1">
    <citation type="submission" date="2021-03" db="EMBL/GenBank/DDBJ databases">
        <title>Identification of novel Bacillus strains.</title>
        <authorList>
            <person name="Xiao Z."/>
            <person name="Li Y."/>
            <person name="Shen J."/>
        </authorList>
    </citation>
    <scope>NUCLEOTIDE SEQUENCE [LARGE SCALE GENOMIC DNA]</scope>
    <source>
        <strain evidence="9 10">SY8</strain>
    </source>
</reference>
<evidence type="ECO:0000256" key="3">
    <source>
        <dbReference type="ARBA" id="ARBA00022475"/>
    </source>
</evidence>
<dbReference type="InterPro" id="IPR011701">
    <property type="entry name" value="MFS"/>
</dbReference>
<comment type="subcellular location">
    <subcellularLocation>
        <location evidence="1">Cell membrane</location>
        <topology evidence="1">Multi-pass membrane protein</topology>
    </subcellularLocation>
</comment>
<keyword evidence="10" id="KW-1185">Reference proteome</keyword>
<dbReference type="Pfam" id="PF07690">
    <property type="entry name" value="MFS_1"/>
    <property type="match status" value="1"/>
</dbReference>
<evidence type="ECO:0000256" key="1">
    <source>
        <dbReference type="ARBA" id="ARBA00004651"/>
    </source>
</evidence>
<dbReference type="InterPro" id="IPR036259">
    <property type="entry name" value="MFS_trans_sf"/>
</dbReference>
<feature type="transmembrane region" description="Helical" evidence="7">
    <location>
        <begin position="379"/>
        <end position="398"/>
    </location>
</feature>
<organism evidence="9 10">
    <name type="scientific">Bacillus arachidis</name>
    <dbReference type="NCBI Taxonomy" id="2819290"/>
    <lineage>
        <taxon>Bacteria</taxon>
        <taxon>Bacillati</taxon>
        <taxon>Bacillota</taxon>
        <taxon>Bacilli</taxon>
        <taxon>Bacillales</taxon>
        <taxon>Bacillaceae</taxon>
        <taxon>Bacillus</taxon>
    </lineage>
</organism>
<keyword evidence="6 7" id="KW-0472">Membrane</keyword>
<evidence type="ECO:0000259" key="8">
    <source>
        <dbReference type="PROSITE" id="PS50850"/>
    </source>
</evidence>
<keyword evidence="3" id="KW-1003">Cell membrane</keyword>
<keyword evidence="2" id="KW-0813">Transport</keyword>
<feature type="transmembrane region" description="Helical" evidence="7">
    <location>
        <begin position="296"/>
        <end position="316"/>
    </location>
</feature>
<feature type="domain" description="Major facilitator superfamily (MFS) profile" evidence="8">
    <location>
        <begin position="18"/>
        <end position="405"/>
    </location>
</feature>
<dbReference type="SUPFAM" id="SSF103473">
    <property type="entry name" value="MFS general substrate transporter"/>
    <property type="match status" value="1"/>
</dbReference>
<dbReference type="PANTHER" id="PTHR43266">
    <property type="entry name" value="MACROLIDE-EFFLUX PROTEIN"/>
    <property type="match status" value="1"/>
</dbReference>
<feature type="transmembrane region" description="Helical" evidence="7">
    <location>
        <begin position="353"/>
        <end position="373"/>
    </location>
</feature>
<evidence type="ECO:0000256" key="2">
    <source>
        <dbReference type="ARBA" id="ARBA00022448"/>
    </source>
</evidence>
<proteinExistence type="predicted"/>
<dbReference type="PANTHER" id="PTHR43266:SF8">
    <property type="entry name" value="MACROLIDE-EFFLUX PROTEIN"/>
    <property type="match status" value="1"/>
</dbReference>
<feature type="transmembrane region" description="Helical" evidence="7">
    <location>
        <begin position="21"/>
        <end position="46"/>
    </location>
</feature>
<evidence type="ECO:0000256" key="7">
    <source>
        <dbReference type="SAM" id="Phobius"/>
    </source>
</evidence>
<evidence type="ECO:0000313" key="9">
    <source>
        <dbReference type="EMBL" id="MBO1625897.1"/>
    </source>
</evidence>
<dbReference type="CDD" id="cd06173">
    <property type="entry name" value="MFS_MefA_like"/>
    <property type="match status" value="1"/>
</dbReference>
<feature type="transmembrane region" description="Helical" evidence="7">
    <location>
        <begin position="146"/>
        <end position="168"/>
    </location>
</feature>
<comment type="caution">
    <text evidence="9">The sequence shown here is derived from an EMBL/GenBank/DDBJ whole genome shotgun (WGS) entry which is preliminary data.</text>
</comment>
<evidence type="ECO:0000313" key="10">
    <source>
        <dbReference type="Proteomes" id="UP000677611"/>
    </source>
</evidence>
<name>A0ABS3NY86_9BACI</name>
<feature type="transmembrane region" description="Helical" evidence="7">
    <location>
        <begin position="322"/>
        <end position="341"/>
    </location>
</feature>
<evidence type="ECO:0000256" key="5">
    <source>
        <dbReference type="ARBA" id="ARBA00022989"/>
    </source>
</evidence>
<keyword evidence="4 7" id="KW-0812">Transmembrane</keyword>
<gene>
    <name evidence="9" type="ORF">J4P90_11705</name>
</gene>
<sequence>MPLEKTNSSATSLLRNRFIRVILIASCFMQIGIWIRNFAILLFVVSVTDGDAFAVSLISVAEFLPIFIFSFIGGAFADRWKPKRTMIWCDLLSALSVFLILISLIYTTWKVVFFVTFISATLSQFSQPLSMKLFKKHLSEEQMQKGMSLFQTIISSFMIFGPILGTFIFEQFGIHVSMALVGMMFLLSAMTLMFIPKDQNISITDQESSVWMDMKVGFKYVWVHQILRTLGFVFMVAGLGLGLIRPLSIFLITERLHLDKEYLQWLFAVDGAAMIIGGVIVMIFSSKIVPQKIIMVGMAIMTVGIFMLGSSTVFWVTLITQFIIGLFTPGLLIGINTIILNNTEENFVGRVNGILTPLFTGTMVISMSISGLLKEQFSLFTIYQFSAIFFIIGILVMIPIMSLRNNKVEVNHSSDVN</sequence>
<feature type="transmembrane region" description="Helical" evidence="7">
    <location>
        <begin position="174"/>
        <end position="195"/>
    </location>
</feature>
<feature type="transmembrane region" description="Helical" evidence="7">
    <location>
        <begin position="87"/>
        <end position="106"/>
    </location>
</feature>
<evidence type="ECO:0000256" key="4">
    <source>
        <dbReference type="ARBA" id="ARBA00022692"/>
    </source>
</evidence>